<comment type="catalytic activity">
    <reaction evidence="6">
        <text>a fatty acyl-CoA + H2O = a fatty acid + CoA + H(+)</text>
        <dbReference type="Rhea" id="RHEA:16781"/>
        <dbReference type="ChEBI" id="CHEBI:15377"/>
        <dbReference type="ChEBI" id="CHEBI:15378"/>
        <dbReference type="ChEBI" id="CHEBI:28868"/>
        <dbReference type="ChEBI" id="CHEBI:57287"/>
        <dbReference type="ChEBI" id="CHEBI:77636"/>
        <dbReference type="EC" id="3.1.2.20"/>
    </reaction>
    <physiologicalReaction direction="left-to-right" evidence="6">
        <dbReference type="Rhea" id="RHEA:16782"/>
    </physiologicalReaction>
</comment>
<dbReference type="OrthoDB" id="9781019at2"/>
<sequence length="288" mass="33101">MSDGLKSLIDILTLEKIDENIYRGQSEATDWGRVYGGQVIAQALSAAAQQVDPERHIHSFHCYFLRPGNPDYPIIFEVESNLDAGTISNRRVKAVQRGQTIFFMTSSFQLNIESFDHQSEMPVVPPPDDLPQELELREEDLRFAPEEWLPKFNAVRAIDFRAVNYYDLKKPYKGPATKQIWMRPFGSLPNNPCIHNYMLAYASDFFFLATASQPHKVSFLTEDMRMATIDHSMWFHRPFDFNDWLLYDMDSPSASNGRGFVRGKIYDRAGRLVASSTQEGIMRKKRGS</sequence>
<evidence type="ECO:0000259" key="10">
    <source>
        <dbReference type="Pfam" id="PF13622"/>
    </source>
</evidence>
<name>A0A2S4HEM3_9GAMM</name>
<evidence type="ECO:0000256" key="7">
    <source>
        <dbReference type="ARBA" id="ARBA00071120"/>
    </source>
</evidence>
<reference evidence="11" key="1">
    <citation type="submission" date="2018-01" db="EMBL/GenBank/DDBJ databases">
        <authorList>
            <person name="Yu X.-D."/>
        </authorList>
    </citation>
    <scope>NUCLEOTIDE SEQUENCE</scope>
    <source>
        <strain evidence="11">ZX-21</strain>
    </source>
</reference>
<dbReference type="Pfam" id="PF02551">
    <property type="entry name" value="Acyl_CoA_thio"/>
    <property type="match status" value="1"/>
</dbReference>
<dbReference type="GO" id="GO:0047617">
    <property type="term" value="F:fatty acyl-CoA hydrolase activity"/>
    <property type="evidence" value="ECO:0007669"/>
    <property type="project" value="UniProtKB-EC"/>
</dbReference>
<evidence type="ECO:0000256" key="4">
    <source>
        <dbReference type="ARBA" id="ARBA00023098"/>
    </source>
</evidence>
<evidence type="ECO:0000313" key="11">
    <source>
        <dbReference type="EMBL" id="POP52379.1"/>
    </source>
</evidence>
<evidence type="ECO:0000256" key="6">
    <source>
        <dbReference type="ARBA" id="ARBA00050943"/>
    </source>
</evidence>
<evidence type="ECO:0000256" key="3">
    <source>
        <dbReference type="ARBA" id="ARBA00022801"/>
    </source>
</evidence>
<accession>A0A2S4HEM3</accession>
<dbReference type="CDD" id="cd03444">
    <property type="entry name" value="Thioesterase_II_repeat1"/>
    <property type="match status" value="1"/>
</dbReference>
<comment type="similarity">
    <text evidence="1">Belongs to the C/M/P thioester hydrolase family.</text>
</comment>
<organism evidence="11 12">
    <name type="scientific">Zhongshania marina</name>
    <dbReference type="NCBI Taxonomy" id="2304603"/>
    <lineage>
        <taxon>Bacteria</taxon>
        <taxon>Pseudomonadati</taxon>
        <taxon>Pseudomonadota</taxon>
        <taxon>Gammaproteobacteria</taxon>
        <taxon>Cellvibrionales</taxon>
        <taxon>Spongiibacteraceae</taxon>
        <taxon>Zhongshania</taxon>
    </lineage>
</organism>
<dbReference type="AlphaFoldDB" id="A0A2S4HEM3"/>
<dbReference type="RefSeq" id="WP_103684838.1">
    <property type="nucleotide sequence ID" value="NZ_PQGG01000029.1"/>
</dbReference>
<dbReference type="EMBL" id="PQGG01000029">
    <property type="protein sequence ID" value="POP52379.1"/>
    <property type="molecule type" value="Genomic_DNA"/>
</dbReference>
<dbReference type="PANTHER" id="PTHR11066:SF34">
    <property type="entry name" value="ACYL-COENZYME A THIOESTERASE 8"/>
    <property type="match status" value="1"/>
</dbReference>
<evidence type="ECO:0000256" key="2">
    <source>
        <dbReference type="ARBA" id="ARBA00011881"/>
    </source>
</evidence>
<dbReference type="GO" id="GO:0005829">
    <property type="term" value="C:cytosol"/>
    <property type="evidence" value="ECO:0007669"/>
    <property type="project" value="TreeGrafter"/>
</dbReference>
<keyword evidence="4" id="KW-0443">Lipid metabolism</keyword>
<dbReference type="InterPro" id="IPR003703">
    <property type="entry name" value="Acyl_CoA_thio"/>
</dbReference>
<evidence type="ECO:0000256" key="8">
    <source>
        <dbReference type="ARBA" id="ARBA00079653"/>
    </source>
</evidence>
<comment type="caution">
    <text evidence="11">The sequence shown here is derived from an EMBL/GenBank/DDBJ whole genome shotgun (WGS) entry which is preliminary data.</text>
</comment>
<evidence type="ECO:0000313" key="12">
    <source>
        <dbReference type="Proteomes" id="UP000237222"/>
    </source>
</evidence>
<proteinExistence type="inferred from homology"/>
<dbReference type="GO" id="GO:0009062">
    <property type="term" value="P:fatty acid catabolic process"/>
    <property type="evidence" value="ECO:0007669"/>
    <property type="project" value="TreeGrafter"/>
</dbReference>
<gene>
    <name evidence="11" type="ORF">C0068_12665</name>
</gene>
<evidence type="ECO:0000256" key="5">
    <source>
        <dbReference type="ARBA" id="ARBA00038894"/>
    </source>
</evidence>
<comment type="subunit">
    <text evidence="2">Homotetramer.</text>
</comment>
<dbReference type="Pfam" id="PF13622">
    <property type="entry name" value="4HBT_3"/>
    <property type="match status" value="1"/>
</dbReference>
<feature type="domain" description="Acyl-CoA thioesterase 2 C-terminal" evidence="9">
    <location>
        <begin position="163"/>
        <end position="280"/>
    </location>
</feature>
<dbReference type="Gene3D" id="2.40.160.210">
    <property type="entry name" value="Acyl-CoA thioesterase, double hotdog domain"/>
    <property type="match status" value="1"/>
</dbReference>
<dbReference type="InterPro" id="IPR025652">
    <property type="entry name" value="TesB_C"/>
</dbReference>
<dbReference type="InterPro" id="IPR049449">
    <property type="entry name" value="TesB_ACOT8-like_N"/>
</dbReference>
<dbReference type="GO" id="GO:0006637">
    <property type="term" value="P:acyl-CoA metabolic process"/>
    <property type="evidence" value="ECO:0007669"/>
    <property type="project" value="InterPro"/>
</dbReference>
<protein>
    <recommendedName>
        <fullName evidence="7">Acyl-CoA thioesterase 2</fullName>
        <ecNumber evidence="5">3.1.2.20</ecNumber>
    </recommendedName>
    <alternativeName>
        <fullName evidence="8">Thioesterase II</fullName>
    </alternativeName>
</protein>
<keyword evidence="3" id="KW-0378">Hydrolase</keyword>
<evidence type="ECO:0000259" key="9">
    <source>
        <dbReference type="Pfam" id="PF02551"/>
    </source>
</evidence>
<evidence type="ECO:0000256" key="1">
    <source>
        <dbReference type="ARBA" id="ARBA00006538"/>
    </source>
</evidence>
<dbReference type="Proteomes" id="UP000237222">
    <property type="component" value="Unassembled WGS sequence"/>
</dbReference>
<dbReference type="SUPFAM" id="SSF54637">
    <property type="entry name" value="Thioesterase/thiol ester dehydrase-isomerase"/>
    <property type="match status" value="2"/>
</dbReference>
<dbReference type="CDD" id="cd03445">
    <property type="entry name" value="Thioesterase_II_repeat2"/>
    <property type="match status" value="1"/>
</dbReference>
<dbReference type="InterPro" id="IPR029069">
    <property type="entry name" value="HotDog_dom_sf"/>
</dbReference>
<dbReference type="InterPro" id="IPR042171">
    <property type="entry name" value="Acyl-CoA_hotdog"/>
</dbReference>
<dbReference type="PANTHER" id="PTHR11066">
    <property type="entry name" value="ACYL-COA THIOESTERASE"/>
    <property type="match status" value="1"/>
</dbReference>
<dbReference type="FunFam" id="2.40.160.210:FF:000001">
    <property type="entry name" value="Acyl-CoA thioesterase II"/>
    <property type="match status" value="1"/>
</dbReference>
<dbReference type="EC" id="3.1.2.20" evidence="5"/>
<feature type="domain" description="Acyl-CoA thioesterase-like N-terminal HotDog" evidence="10">
    <location>
        <begin position="30"/>
        <end position="109"/>
    </location>
</feature>